<evidence type="ECO:0000313" key="3">
    <source>
        <dbReference type="WBParaSite" id="Pan_g15680.t1"/>
    </source>
</evidence>
<feature type="region of interest" description="Disordered" evidence="1">
    <location>
        <begin position="266"/>
        <end position="300"/>
    </location>
</feature>
<evidence type="ECO:0000313" key="2">
    <source>
        <dbReference type="Proteomes" id="UP000492821"/>
    </source>
</evidence>
<reference evidence="3" key="2">
    <citation type="submission" date="2020-10" db="UniProtKB">
        <authorList>
            <consortium name="WormBaseParasite"/>
        </authorList>
    </citation>
    <scope>IDENTIFICATION</scope>
</reference>
<organism evidence="2 3">
    <name type="scientific">Panagrellus redivivus</name>
    <name type="common">Microworm</name>
    <dbReference type="NCBI Taxonomy" id="6233"/>
    <lineage>
        <taxon>Eukaryota</taxon>
        <taxon>Metazoa</taxon>
        <taxon>Ecdysozoa</taxon>
        <taxon>Nematoda</taxon>
        <taxon>Chromadorea</taxon>
        <taxon>Rhabditida</taxon>
        <taxon>Tylenchina</taxon>
        <taxon>Panagrolaimomorpha</taxon>
        <taxon>Panagrolaimoidea</taxon>
        <taxon>Panagrolaimidae</taxon>
        <taxon>Panagrellus</taxon>
    </lineage>
</organism>
<feature type="region of interest" description="Disordered" evidence="1">
    <location>
        <begin position="1"/>
        <end position="24"/>
    </location>
</feature>
<keyword evidence="2" id="KW-1185">Reference proteome</keyword>
<sequence length="522" mass="58813">MASQVTRAALPPRPMSTPKTPSKCATPMEYQIDRYYRDEGYLSKVPFPESIETYSASNSDTDSLDKVQHSMHLCGQFESELTINTGHTDTIQYDLCPDHNYFQSQLSSRRNTAPFCSPVNFDDGLASPVATEQSYDSSTDDDIARRDCKDDNLVRKYPELALTKEEESHQLSLMHSTCEYHRGNSVRLHTMAKPLRGEITSKDKAVIVVRPHGSGEIPEKVNGRRSKSLVKKSSSNADVFSQMEESLYTFGSPIGREAILEERIKAAEPPAKPPRTKRIAPASAPLSRRSTKKSPPTLRFVDRRNNKPVKRLSINTNSSETIIFDKDARIAPSSTSGHSMSSTNTSTRAIPKKSILKRPSTFMKSDRRPSNDPNDALFGPVEHIYEAIDSGTSSDDDRAEALPPPTTSTSETRPTPVLLRRASSRREKPDLRPALPARPFCWPFVLFPPDMTFHPRSFHAYHRKYAIEAGHLPVKEDEHPTDDSIPTERRNSHFSQEFFEEMPTPLFAKKHMPSMFNKTAFR</sequence>
<name>A0A7E4V2J9_PANRE</name>
<dbReference type="Proteomes" id="UP000492821">
    <property type="component" value="Unassembled WGS sequence"/>
</dbReference>
<dbReference type="WBParaSite" id="Pan_g15680.t1">
    <property type="protein sequence ID" value="Pan_g15680.t1"/>
    <property type="gene ID" value="Pan_g15680"/>
</dbReference>
<protein>
    <submittedName>
        <fullName evidence="3">UBA domain-containing protein</fullName>
    </submittedName>
</protein>
<feature type="compositionally biased region" description="Low complexity" evidence="1">
    <location>
        <begin position="333"/>
        <end position="347"/>
    </location>
</feature>
<accession>A0A7E4V2J9</accession>
<proteinExistence type="predicted"/>
<reference evidence="2" key="1">
    <citation type="journal article" date="2013" name="Genetics">
        <title>The draft genome and transcriptome of Panagrellus redivivus are shaped by the harsh demands of a free-living lifestyle.</title>
        <authorList>
            <person name="Srinivasan J."/>
            <person name="Dillman A.R."/>
            <person name="Macchietto M.G."/>
            <person name="Heikkinen L."/>
            <person name="Lakso M."/>
            <person name="Fracchia K.M."/>
            <person name="Antoshechkin I."/>
            <person name="Mortazavi A."/>
            <person name="Wong G."/>
            <person name="Sternberg P.W."/>
        </authorList>
    </citation>
    <scope>NUCLEOTIDE SEQUENCE [LARGE SCALE GENOMIC DNA]</scope>
    <source>
        <strain evidence="2">MT8872</strain>
    </source>
</reference>
<feature type="compositionally biased region" description="Low complexity" evidence="1">
    <location>
        <begin position="407"/>
        <end position="416"/>
    </location>
</feature>
<feature type="region of interest" description="Disordered" evidence="1">
    <location>
        <begin position="390"/>
        <end position="432"/>
    </location>
</feature>
<dbReference type="AlphaFoldDB" id="A0A7E4V2J9"/>
<evidence type="ECO:0000256" key="1">
    <source>
        <dbReference type="SAM" id="MobiDB-lite"/>
    </source>
</evidence>
<feature type="region of interest" description="Disordered" evidence="1">
    <location>
        <begin position="330"/>
        <end position="377"/>
    </location>
</feature>